<accession>A0A512DVA6</accession>
<feature type="compositionally biased region" description="Gly residues" evidence="1">
    <location>
        <begin position="22"/>
        <end position="31"/>
    </location>
</feature>
<dbReference type="Proteomes" id="UP000321523">
    <property type="component" value="Unassembled WGS sequence"/>
</dbReference>
<comment type="caution">
    <text evidence="3">The sequence shown here is derived from an EMBL/GenBank/DDBJ whole genome shotgun (WGS) entry which is preliminary data.</text>
</comment>
<proteinExistence type="predicted"/>
<gene>
    <name evidence="3" type="ORF">SAE02_45460</name>
</gene>
<protein>
    <submittedName>
        <fullName evidence="3">Membrane protein</fullName>
    </submittedName>
</protein>
<keyword evidence="4" id="KW-1185">Reference proteome</keyword>
<keyword evidence="2" id="KW-0812">Transmembrane</keyword>
<sequence length="187" mass="20422">MSVENLQGRRTGSSGAALSGAGSSGTGSSGGRPPGWWYPWIFVGFFFITVAVNGTMVFFAISSWTGLETQHYWERGTAYNAAIDGARDQRKRGWQVGIEFQAPDIRSARLAVDIKDHAGTILAGARVTAEVVRPTSEGHDFTVELSDRGQGRYTADFAFPLPGQWDIRVVADHPQGDYQEVKRVIVK</sequence>
<dbReference type="AlphaFoldDB" id="A0A512DVA6"/>
<feature type="region of interest" description="Disordered" evidence="1">
    <location>
        <begin position="1"/>
        <end position="31"/>
    </location>
</feature>
<name>A0A512DVA6_9PROT</name>
<dbReference type="InterPro" id="IPR008620">
    <property type="entry name" value="FixH"/>
</dbReference>
<dbReference type="EMBL" id="BJYZ01000021">
    <property type="protein sequence ID" value="GEO40398.1"/>
    <property type="molecule type" value="Genomic_DNA"/>
</dbReference>
<dbReference type="RefSeq" id="WP_052831266.1">
    <property type="nucleotide sequence ID" value="NZ_BJYZ01000021.1"/>
</dbReference>
<keyword evidence="2" id="KW-0472">Membrane</keyword>
<evidence type="ECO:0000313" key="4">
    <source>
        <dbReference type="Proteomes" id="UP000321523"/>
    </source>
</evidence>
<keyword evidence="2" id="KW-1133">Transmembrane helix</keyword>
<reference evidence="3 4" key="1">
    <citation type="submission" date="2019-07" db="EMBL/GenBank/DDBJ databases">
        <title>Whole genome shotgun sequence of Skermanella aerolata NBRC 106429.</title>
        <authorList>
            <person name="Hosoyama A."/>
            <person name="Uohara A."/>
            <person name="Ohji S."/>
            <person name="Ichikawa N."/>
        </authorList>
    </citation>
    <scope>NUCLEOTIDE SEQUENCE [LARGE SCALE GENOMIC DNA]</scope>
    <source>
        <strain evidence="3 4">NBRC 106429</strain>
    </source>
</reference>
<dbReference type="OrthoDB" id="1495896at2"/>
<feature type="transmembrane region" description="Helical" evidence="2">
    <location>
        <begin position="37"/>
        <end position="61"/>
    </location>
</feature>
<evidence type="ECO:0000256" key="1">
    <source>
        <dbReference type="SAM" id="MobiDB-lite"/>
    </source>
</evidence>
<evidence type="ECO:0000256" key="2">
    <source>
        <dbReference type="SAM" id="Phobius"/>
    </source>
</evidence>
<feature type="compositionally biased region" description="Low complexity" evidence="1">
    <location>
        <begin position="8"/>
        <end position="21"/>
    </location>
</feature>
<organism evidence="3 4">
    <name type="scientific">Skermanella aerolata</name>
    <dbReference type="NCBI Taxonomy" id="393310"/>
    <lineage>
        <taxon>Bacteria</taxon>
        <taxon>Pseudomonadati</taxon>
        <taxon>Pseudomonadota</taxon>
        <taxon>Alphaproteobacteria</taxon>
        <taxon>Rhodospirillales</taxon>
        <taxon>Azospirillaceae</taxon>
        <taxon>Skermanella</taxon>
    </lineage>
</organism>
<dbReference type="Pfam" id="PF05751">
    <property type="entry name" value="FixH"/>
    <property type="match status" value="1"/>
</dbReference>
<evidence type="ECO:0000313" key="3">
    <source>
        <dbReference type="EMBL" id="GEO40398.1"/>
    </source>
</evidence>